<accession>A0AC61L2J2</accession>
<proteinExistence type="predicted"/>
<gene>
    <name evidence="1" type="ORF">C4B59_08190</name>
</gene>
<protein>
    <submittedName>
        <fullName evidence="1">Uncharacterized protein</fullName>
    </submittedName>
</protein>
<name>A0AC61L2J2_9EURY</name>
<comment type="caution">
    <text evidence="1">The sequence shown here is derived from an EMBL/GenBank/DDBJ whole genome shotgun (WGS) entry which is preliminary data.</text>
</comment>
<sequence>MSVDNIVAVVMNFLNSFGNYSNTIIAIVNIILVILIFLQLRDSRKPIITTKIISGNKEVTDRSDILESGKLYIVINNESKNIAKSLEIKYRFNFDNSSKKVKQDILSHLNPEEATEILLKTKSIIAKYPDIFEKMVEDNLTKTIPKKTLKIDLIITVRYNPIFTNLFKYKIEDNYVIEWGSLESYPNFEDHPVFNCWNKRNDDFYIYKTGKAIQEVKITREHFIDFCDFDISEVVFLCKVECPPIVIVLENVPDGERGISKDAEEKCDEAYFG</sequence>
<dbReference type="Proteomes" id="UP000248329">
    <property type="component" value="Unassembled WGS sequence"/>
</dbReference>
<evidence type="ECO:0000313" key="2">
    <source>
        <dbReference type="Proteomes" id="UP000248329"/>
    </source>
</evidence>
<evidence type="ECO:0000313" key="1">
    <source>
        <dbReference type="EMBL" id="PXF60641.1"/>
    </source>
</evidence>
<reference evidence="1" key="1">
    <citation type="submission" date="2018-01" db="EMBL/GenBank/DDBJ databases">
        <authorList>
            <person name="Krukenberg V."/>
        </authorList>
    </citation>
    <scope>NUCLEOTIDE SEQUENCE</scope>
    <source>
        <strain evidence="1">E20ANME2</strain>
    </source>
</reference>
<dbReference type="EMBL" id="PQXF01000013">
    <property type="protein sequence ID" value="PXF60641.1"/>
    <property type="molecule type" value="Genomic_DNA"/>
</dbReference>
<organism evidence="1 2">
    <name type="scientific">Candidatus Methanogaster sp</name>
    <dbReference type="NCBI Taxonomy" id="3386292"/>
    <lineage>
        <taxon>Archaea</taxon>
        <taxon>Methanobacteriati</taxon>
        <taxon>Methanobacteriota</taxon>
        <taxon>Stenosarchaea group</taxon>
        <taxon>Methanomicrobia</taxon>
        <taxon>Methanosarcinales</taxon>
        <taxon>ANME-2 cluster</taxon>
        <taxon>Candidatus Methanogasteraceae</taxon>
        <taxon>Candidatus Methanogaster</taxon>
    </lineage>
</organism>